<comment type="function">
    <text evidence="7">Provides the (R)-glutamate required for cell wall biosynthesis.</text>
</comment>
<comment type="caution">
    <text evidence="8">The sequence shown here is derived from an EMBL/GenBank/DDBJ whole genome shotgun (WGS) entry which is preliminary data.</text>
</comment>
<evidence type="ECO:0000256" key="6">
    <source>
        <dbReference type="ARBA" id="ARBA00023316"/>
    </source>
</evidence>
<evidence type="ECO:0000256" key="5">
    <source>
        <dbReference type="ARBA" id="ARBA00023235"/>
    </source>
</evidence>
<evidence type="ECO:0000313" key="9">
    <source>
        <dbReference type="Proteomes" id="UP001596457"/>
    </source>
</evidence>
<dbReference type="PANTHER" id="PTHR21198">
    <property type="entry name" value="GLUTAMATE RACEMASE"/>
    <property type="match status" value="1"/>
</dbReference>
<dbReference type="InterPro" id="IPR001920">
    <property type="entry name" value="Asp/Glu_race"/>
</dbReference>
<dbReference type="PANTHER" id="PTHR21198:SF2">
    <property type="entry name" value="GLUTAMATE RACEMASE"/>
    <property type="match status" value="1"/>
</dbReference>
<dbReference type="GO" id="GO:0008881">
    <property type="term" value="F:glutamate racemase activity"/>
    <property type="evidence" value="ECO:0007669"/>
    <property type="project" value="UniProtKB-EC"/>
</dbReference>
<evidence type="ECO:0000256" key="7">
    <source>
        <dbReference type="HAMAP-Rule" id="MF_00258"/>
    </source>
</evidence>
<feature type="active site" description="Proton donor/acceptor" evidence="7">
    <location>
        <position position="74"/>
    </location>
</feature>
<keyword evidence="5 7" id="KW-0413">Isomerase</keyword>
<dbReference type="Proteomes" id="UP001596457">
    <property type="component" value="Unassembled WGS sequence"/>
</dbReference>
<evidence type="ECO:0000256" key="4">
    <source>
        <dbReference type="ARBA" id="ARBA00022984"/>
    </source>
</evidence>
<feature type="active site" description="Proton donor/acceptor" evidence="7">
    <location>
        <position position="190"/>
    </location>
</feature>
<evidence type="ECO:0000313" key="8">
    <source>
        <dbReference type="EMBL" id="MFC7459877.1"/>
    </source>
</evidence>
<dbReference type="Pfam" id="PF01177">
    <property type="entry name" value="Asp_Glu_race"/>
    <property type="match status" value="1"/>
</dbReference>
<evidence type="ECO:0000256" key="2">
    <source>
        <dbReference type="ARBA" id="ARBA00013090"/>
    </source>
</evidence>
<sequence>MAHAPIGVFDSGVGGLSVLRALRAELPHERYVYFADSGHAPYGERGDAFVIARSLAIAEGLVRDHHIKALVVACNTATAAAIHALRQQHPLLPIVGVEPALKPALAVTRTRRVGVWATRGTLGSPKFAALRTSLDGQATFVTQACDGLALAIEQQATDPGPVQGLCERYLSALGHFGTSAGEIDTLVLGCTHYVFVREQLAKRLGPGVTLVDTGEPVARQTRRLLTNAGRLADPTGPVLPAVAWLGTGSVTQLAAAASRWQI</sequence>
<dbReference type="RefSeq" id="WP_382199123.1">
    <property type="nucleotide sequence ID" value="NZ_JBHTBZ010000013.1"/>
</dbReference>
<keyword evidence="9" id="KW-1185">Reference proteome</keyword>
<dbReference type="Gene3D" id="3.40.50.1860">
    <property type="match status" value="2"/>
</dbReference>
<reference evidence="9" key="1">
    <citation type="journal article" date="2019" name="Int. J. Syst. Evol. Microbiol.">
        <title>The Global Catalogue of Microorganisms (GCM) 10K type strain sequencing project: providing services to taxonomists for standard genome sequencing and annotation.</title>
        <authorList>
            <consortium name="The Broad Institute Genomics Platform"/>
            <consortium name="The Broad Institute Genome Sequencing Center for Infectious Disease"/>
            <person name="Wu L."/>
            <person name="Ma J."/>
        </authorList>
    </citation>
    <scope>NUCLEOTIDE SEQUENCE [LARGE SCALE GENOMIC DNA]</scope>
    <source>
        <strain evidence="9">CCUG 53903</strain>
    </source>
</reference>
<keyword evidence="6 7" id="KW-0961">Cell wall biogenesis/degradation</keyword>
<feature type="binding site" evidence="7">
    <location>
        <begin position="10"/>
        <end position="11"/>
    </location>
    <ligand>
        <name>substrate</name>
    </ligand>
</feature>
<dbReference type="InterPro" id="IPR004391">
    <property type="entry name" value="Glu_race"/>
</dbReference>
<dbReference type="HAMAP" id="MF_00258">
    <property type="entry name" value="Glu_racemase"/>
    <property type="match status" value="1"/>
</dbReference>
<comment type="catalytic activity">
    <reaction evidence="1 7">
        <text>L-glutamate = D-glutamate</text>
        <dbReference type="Rhea" id="RHEA:12813"/>
        <dbReference type="ChEBI" id="CHEBI:29985"/>
        <dbReference type="ChEBI" id="CHEBI:29986"/>
        <dbReference type="EC" id="5.1.1.3"/>
    </reaction>
</comment>
<keyword evidence="3 7" id="KW-0133">Cell shape</keyword>
<keyword evidence="4 7" id="KW-0573">Peptidoglycan synthesis</keyword>
<dbReference type="SUPFAM" id="SSF53681">
    <property type="entry name" value="Aspartate/glutamate racemase"/>
    <property type="match status" value="2"/>
</dbReference>
<accession>A0ABW2SA76</accession>
<comment type="pathway">
    <text evidence="7">Cell wall biogenesis; peptidoglycan biosynthesis.</text>
</comment>
<dbReference type="NCBIfam" id="TIGR00067">
    <property type="entry name" value="glut_race"/>
    <property type="match status" value="1"/>
</dbReference>
<gene>
    <name evidence="7 8" type="primary">murI</name>
    <name evidence="8" type="ORF">ACFQU0_05480</name>
</gene>
<evidence type="ECO:0000256" key="3">
    <source>
        <dbReference type="ARBA" id="ARBA00022960"/>
    </source>
</evidence>
<organism evidence="8 9">
    <name type="scientific">Hydrogenophaga defluvii</name>
    <dbReference type="NCBI Taxonomy" id="249410"/>
    <lineage>
        <taxon>Bacteria</taxon>
        <taxon>Pseudomonadati</taxon>
        <taxon>Pseudomonadota</taxon>
        <taxon>Betaproteobacteria</taxon>
        <taxon>Burkholderiales</taxon>
        <taxon>Comamonadaceae</taxon>
        <taxon>Hydrogenophaga</taxon>
    </lineage>
</organism>
<feature type="binding site" evidence="7">
    <location>
        <begin position="191"/>
        <end position="192"/>
    </location>
    <ligand>
        <name>substrate</name>
    </ligand>
</feature>
<dbReference type="InterPro" id="IPR018187">
    <property type="entry name" value="Asp/Glu_racemase_AS_1"/>
</dbReference>
<dbReference type="EMBL" id="JBHTBZ010000013">
    <property type="protein sequence ID" value="MFC7459877.1"/>
    <property type="molecule type" value="Genomic_DNA"/>
</dbReference>
<feature type="binding site" evidence="7">
    <location>
        <begin position="42"/>
        <end position="43"/>
    </location>
    <ligand>
        <name>substrate</name>
    </ligand>
</feature>
<dbReference type="PROSITE" id="PS00923">
    <property type="entry name" value="ASP_GLU_RACEMASE_1"/>
    <property type="match status" value="1"/>
</dbReference>
<protein>
    <recommendedName>
        <fullName evidence="2 7">Glutamate racemase</fullName>
        <ecNumber evidence="2 7">5.1.1.3</ecNumber>
    </recommendedName>
</protein>
<name>A0ABW2SA76_9BURK</name>
<comment type="similarity">
    <text evidence="7">Belongs to the aspartate/glutamate racemases family.</text>
</comment>
<dbReference type="EC" id="5.1.1.3" evidence="2 7"/>
<evidence type="ECO:0000256" key="1">
    <source>
        <dbReference type="ARBA" id="ARBA00001602"/>
    </source>
</evidence>
<proteinExistence type="inferred from homology"/>
<dbReference type="InterPro" id="IPR015942">
    <property type="entry name" value="Asp/Glu/hydantoin_racemase"/>
</dbReference>
<feature type="binding site" evidence="7">
    <location>
        <begin position="75"/>
        <end position="76"/>
    </location>
    <ligand>
        <name>substrate</name>
    </ligand>
</feature>